<dbReference type="EMBL" id="CM041540">
    <property type="protein sequence ID" value="KAI3366819.1"/>
    <property type="molecule type" value="Genomic_DNA"/>
</dbReference>
<keyword evidence="2" id="KW-1185">Reference proteome</keyword>
<protein>
    <submittedName>
        <fullName evidence="1">Uncharacterized protein</fullName>
    </submittedName>
</protein>
<evidence type="ECO:0000313" key="1">
    <source>
        <dbReference type="EMBL" id="KAI3366819.1"/>
    </source>
</evidence>
<gene>
    <name evidence="1" type="ORF">L3Q82_009235</name>
</gene>
<sequence>IVGGVIISLALLSQVLTNLNGGNEVEGRTSGLIILYVVGSVTMVIAILGAYGAHRESKVSLIVDFYVEYLYNVSLLLVLHHLLETTEFLVCMVIGSLLMLRAGIPAAAARPKLEGFLENAFREKLPLDKASYEVKNIGRCPADPDTAEEFYEVSAQKKTKIPSFSWKQLHCCGLFSYKDWEDQIPDSCECNQMEEEGKCQTINYGPGILQQKSVYIKTCFPIILHYALLVADIVIGVIFVLAVLALLGMILSSIMIHQLRYPNRPTVLLSVPAIFTTPPPKYQELHNPPQY</sequence>
<name>A0ACB8WGU7_9TELE</name>
<reference evidence="1" key="1">
    <citation type="submission" date="2022-04" db="EMBL/GenBank/DDBJ databases">
        <title>Jade perch genome.</title>
        <authorList>
            <person name="Chao B."/>
        </authorList>
    </citation>
    <scope>NUCLEOTIDE SEQUENCE</scope>
    <source>
        <strain evidence="1">CB-2022</strain>
    </source>
</reference>
<proteinExistence type="predicted"/>
<organism evidence="1 2">
    <name type="scientific">Scortum barcoo</name>
    <name type="common">barcoo grunter</name>
    <dbReference type="NCBI Taxonomy" id="214431"/>
    <lineage>
        <taxon>Eukaryota</taxon>
        <taxon>Metazoa</taxon>
        <taxon>Chordata</taxon>
        <taxon>Craniata</taxon>
        <taxon>Vertebrata</taxon>
        <taxon>Euteleostomi</taxon>
        <taxon>Actinopterygii</taxon>
        <taxon>Neopterygii</taxon>
        <taxon>Teleostei</taxon>
        <taxon>Neoteleostei</taxon>
        <taxon>Acanthomorphata</taxon>
        <taxon>Eupercaria</taxon>
        <taxon>Centrarchiformes</taxon>
        <taxon>Terapontoidei</taxon>
        <taxon>Terapontidae</taxon>
        <taxon>Scortum</taxon>
    </lineage>
</organism>
<accession>A0ACB8WGU7</accession>
<comment type="caution">
    <text evidence="1">The sequence shown here is derived from an EMBL/GenBank/DDBJ whole genome shotgun (WGS) entry which is preliminary data.</text>
</comment>
<dbReference type="Proteomes" id="UP000831701">
    <property type="component" value="Chromosome 10"/>
</dbReference>
<feature type="non-terminal residue" evidence="1">
    <location>
        <position position="1"/>
    </location>
</feature>
<evidence type="ECO:0000313" key="2">
    <source>
        <dbReference type="Proteomes" id="UP000831701"/>
    </source>
</evidence>